<evidence type="ECO:0000259" key="2">
    <source>
        <dbReference type="Pfam" id="PF13568"/>
    </source>
</evidence>
<protein>
    <submittedName>
        <fullName evidence="3">PorT family protein</fullName>
    </submittedName>
</protein>
<feature type="domain" description="Outer membrane protein beta-barrel" evidence="2">
    <location>
        <begin position="18"/>
        <end position="170"/>
    </location>
</feature>
<evidence type="ECO:0000313" key="4">
    <source>
        <dbReference type="Proteomes" id="UP000727490"/>
    </source>
</evidence>
<feature type="signal peptide" evidence="1">
    <location>
        <begin position="1"/>
        <end position="19"/>
    </location>
</feature>
<gene>
    <name evidence="3" type="ORF">EGN73_21795</name>
</gene>
<proteinExistence type="predicted"/>
<dbReference type="RefSeq" id="WP_219294209.1">
    <property type="nucleotide sequence ID" value="NZ_RPHB01000015.1"/>
</dbReference>
<keyword evidence="1" id="KW-0732">Signal</keyword>
<dbReference type="InterPro" id="IPR025665">
    <property type="entry name" value="Beta-barrel_OMP_2"/>
</dbReference>
<comment type="caution">
    <text evidence="3">The sequence shown here is derived from an EMBL/GenBank/DDBJ whole genome shotgun (WGS) entry which is preliminary data.</text>
</comment>
<sequence length="195" mass="21398">MKRLPFLLFLLAFSTPLFAQEFSVGPKVGLSQANISVNGEEFSPGENVTGYHLGMFVRMGGASIFVQPEFLFTNVGGTIIQQTSGTERTINANFNRFDIPLMVGFKLANVFRVQAGPIASVLLDYSIEDAFQTALDVDYNNSTIGYQAGLGLDVGNLILDFKYENSLSKISRSVAGFETDQRQNQLIISAGFRLF</sequence>
<name>A0A951J5Z6_9BACT</name>
<organism evidence="3 4">
    <name type="scientific">Arthrospiribacter ruber</name>
    <dbReference type="NCBI Taxonomy" id="2487934"/>
    <lineage>
        <taxon>Bacteria</taxon>
        <taxon>Pseudomonadati</taxon>
        <taxon>Bacteroidota</taxon>
        <taxon>Cytophagia</taxon>
        <taxon>Cytophagales</taxon>
        <taxon>Cyclobacteriaceae</taxon>
        <taxon>Arthrospiribacter</taxon>
    </lineage>
</organism>
<evidence type="ECO:0000313" key="3">
    <source>
        <dbReference type="EMBL" id="MBW3470417.1"/>
    </source>
</evidence>
<dbReference type="AlphaFoldDB" id="A0A951J5Z6"/>
<accession>A0A951J5Z6</accession>
<evidence type="ECO:0000256" key="1">
    <source>
        <dbReference type="SAM" id="SignalP"/>
    </source>
</evidence>
<dbReference type="EMBL" id="RPHB01000015">
    <property type="protein sequence ID" value="MBW3470417.1"/>
    <property type="molecule type" value="Genomic_DNA"/>
</dbReference>
<keyword evidence="4" id="KW-1185">Reference proteome</keyword>
<reference evidence="3 4" key="1">
    <citation type="journal article" date="2020" name="Syst. Appl. Microbiol.">
        <title>Arthrospiribacter ruber gen. nov., sp. nov., a novel bacterium isolated from Arthrospira cultures.</title>
        <authorList>
            <person name="Waleron M."/>
            <person name="Misztak A."/>
            <person name="Waleron M.M."/>
            <person name="Furmaniak M."/>
            <person name="Mrozik A."/>
            <person name="Waleron K."/>
        </authorList>
    </citation>
    <scope>NUCLEOTIDE SEQUENCE [LARGE SCALE GENOMIC DNA]</scope>
    <source>
        <strain evidence="3 4">DPMB0001</strain>
    </source>
</reference>
<feature type="chain" id="PRO_5038050403" evidence="1">
    <location>
        <begin position="20"/>
        <end position="195"/>
    </location>
</feature>
<dbReference type="Proteomes" id="UP000727490">
    <property type="component" value="Unassembled WGS sequence"/>
</dbReference>
<dbReference type="Pfam" id="PF13568">
    <property type="entry name" value="OMP_b-brl_2"/>
    <property type="match status" value="1"/>
</dbReference>